<comment type="caution">
    <text evidence="2">The sequence shown here is derived from an EMBL/GenBank/DDBJ whole genome shotgun (WGS) entry which is preliminary data.</text>
</comment>
<dbReference type="AlphaFoldDB" id="A0A2P6MI95"/>
<dbReference type="Gene3D" id="3.50.50.60">
    <property type="entry name" value="FAD/NAD(P)-binding domain"/>
    <property type="match status" value="1"/>
</dbReference>
<dbReference type="Pfam" id="PF13450">
    <property type="entry name" value="NAD_binding_8"/>
    <property type="match status" value="1"/>
</dbReference>
<keyword evidence="3" id="KW-1185">Reference proteome</keyword>
<proteinExistence type="predicted"/>
<dbReference type="PANTHER" id="PTHR16128">
    <property type="entry name" value="FAD/NAD(P)-BINDING OXIDOREDUCTASE FAMILY PROTEIN"/>
    <property type="match status" value="1"/>
</dbReference>
<sequence length="323" mass="35871">MVHMDIAVIGGGASGVFAARILKAEGHRPFIIEKGKSVGGRLATRRIGEGKADHGAQFFTVRRPEMQRYVDTWIREGIASVWFGEEHPRYMSPFGMNQLIKHAAEELDVILRERIIRLETDGEKVFLASEDGELYVADAVIATPPVPQTLALLEQSALELPPETTAALAAFTFDPCIVALIELEEPQRFGPHGLQDSGLPEGIDKIAANDQKGISSTPVVTVHMTPEWSRSHYEHEDDDVLSRVMELVRPLLKQDVKTTQLKRWRFAQAAHTHPKPYMQLPDYPIYLAGDSFLREDDTSGKTRVESAVLSGISAARALLEKTK</sequence>
<dbReference type="GO" id="GO:0016491">
    <property type="term" value="F:oxidoreductase activity"/>
    <property type="evidence" value="ECO:0007669"/>
    <property type="project" value="InterPro"/>
</dbReference>
<keyword evidence="2" id="KW-0456">Lyase</keyword>
<reference evidence="2 3" key="1">
    <citation type="submission" date="2018-03" db="EMBL/GenBank/DDBJ databases">
        <title>Bacillus urumqiensis sp. nov., a moderately haloalkaliphilic bacterium isolated from a salt lake.</title>
        <authorList>
            <person name="Zhao B."/>
            <person name="Liao Z."/>
        </authorList>
    </citation>
    <scope>NUCLEOTIDE SEQUENCE [LARGE SCALE GENOMIC DNA]</scope>
    <source>
        <strain evidence="2 3">BZ-SZ-XJ18</strain>
    </source>
</reference>
<dbReference type="Gene3D" id="3.90.660.10">
    <property type="match status" value="1"/>
</dbReference>
<dbReference type="PANTHER" id="PTHR16128:SF5">
    <property type="entry name" value="FAD_NAD(P)-BINDING OXIDOREDUCTASE FAMILY PROTEIN"/>
    <property type="match status" value="1"/>
</dbReference>
<dbReference type="InterPro" id="IPR002937">
    <property type="entry name" value="Amino_oxidase"/>
</dbReference>
<dbReference type="InterPro" id="IPR036188">
    <property type="entry name" value="FAD/NAD-bd_sf"/>
</dbReference>
<organism evidence="2 3">
    <name type="scientific">Alkalicoccus urumqiensis</name>
    <name type="common">Bacillus urumqiensis</name>
    <dbReference type="NCBI Taxonomy" id="1548213"/>
    <lineage>
        <taxon>Bacteria</taxon>
        <taxon>Bacillati</taxon>
        <taxon>Bacillota</taxon>
        <taxon>Bacilli</taxon>
        <taxon>Bacillales</taxon>
        <taxon>Bacillaceae</taxon>
        <taxon>Alkalicoccus</taxon>
    </lineage>
</organism>
<evidence type="ECO:0000259" key="1">
    <source>
        <dbReference type="Pfam" id="PF01593"/>
    </source>
</evidence>
<dbReference type="EMBL" id="PVNS01000005">
    <property type="protein sequence ID" value="PRO65973.1"/>
    <property type="molecule type" value="Genomic_DNA"/>
</dbReference>
<dbReference type="SUPFAM" id="SSF51905">
    <property type="entry name" value="FAD/NAD(P)-binding domain"/>
    <property type="match status" value="1"/>
</dbReference>
<accession>A0A2P6MI95</accession>
<dbReference type="GO" id="GO:0016829">
    <property type="term" value="F:lyase activity"/>
    <property type="evidence" value="ECO:0007669"/>
    <property type="project" value="UniProtKB-KW"/>
</dbReference>
<gene>
    <name evidence="2" type="ORF">C6I21_06625</name>
</gene>
<dbReference type="Pfam" id="PF01593">
    <property type="entry name" value="Amino_oxidase"/>
    <property type="match status" value="1"/>
</dbReference>
<name>A0A2P6MI95_ALKUR</name>
<protein>
    <submittedName>
        <fullName evidence="2">Deoxyribodipyrimidine photolyase</fullName>
    </submittedName>
</protein>
<evidence type="ECO:0000313" key="3">
    <source>
        <dbReference type="Proteomes" id="UP000243650"/>
    </source>
</evidence>
<dbReference type="Proteomes" id="UP000243650">
    <property type="component" value="Unassembled WGS sequence"/>
</dbReference>
<evidence type="ECO:0000313" key="2">
    <source>
        <dbReference type="EMBL" id="PRO65973.1"/>
    </source>
</evidence>
<dbReference type="OrthoDB" id="5792777at2"/>
<feature type="domain" description="Amine oxidase" evidence="1">
    <location>
        <begin position="86"/>
        <end position="319"/>
    </location>
</feature>